<dbReference type="EMBL" id="PZQS01000010">
    <property type="protein sequence ID" value="PVD22750.1"/>
    <property type="molecule type" value="Genomic_DNA"/>
</dbReference>
<comment type="similarity">
    <text evidence="1">Belongs to the type-B carboxylesterase/lipase family.</text>
</comment>
<dbReference type="AlphaFoldDB" id="A0A2T7NNJ7"/>
<comment type="caution">
    <text evidence="3">The sequence shown here is derived from an EMBL/GenBank/DDBJ whole genome shotgun (WGS) entry which is preliminary data.</text>
</comment>
<dbReference type="PANTHER" id="PTHR43903">
    <property type="entry name" value="NEUROLIGIN"/>
    <property type="match status" value="1"/>
</dbReference>
<accession>A0A2T7NNJ7</accession>
<dbReference type="Pfam" id="PF00135">
    <property type="entry name" value="COesterase"/>
    <property type="match status" value="1"/>
</dbReference>
<dbReference type="InterPro" id="IPR051093">
    <property type="entry name" value="Neuroligin/BSAL"/>
</dbReference>
<sequence length="210" mass="23193">MSLLEGIESKENVCTAYFGFCCRHTHARPGTSGVIGCSEDSVSVPGGLAVAHARNTTLGRYRPLAARNLQQHGAHTTGHLRLALHVIRSSSRALWNHINGFSHPGWSRTQTRHCLNTATLLLLKTDNSLFQAPVPPKPWEGVLKTIELPPACPQPRMGVTYIDMHVPGFNRTSEDCLYLNIHTPKVSRQTGANRGWEEKCNTLHAMESKL</sequence>
<dbReference type="InterPro" id="IPR002018">
    <property type="entry name" value="CarbesteraseB"/>
</dbReference>
<evidence type="ECO:0000313" key="3">
    <source>
        <dbReference type="EMBL" id="PVD22750.1"/>
    </source>
</evidence>
<organism evidence="3 4">
    <name type="scientific">Pomacea canaliculata</name>
    <name type="common">Golden apple snail</name>
    <dbReference type="NCBI Taxonomy" id="400727"/>
    <lineage>
        <taxon>Eukaryota</taxon>
        <taxon>Metazoa</taxon>
        <taxon>Spiralia</taxon>
        <taxon>Lophotrochozoa</taxon>
        <taxon>Mollusca</taxon>
        <taxon>Gastropoda</taxon>
        <taxon>Caenogastropoda</taxon>
        <taxon>Architaenioglossa</taxon>
        <taxon>Ampullarioidea</taxon>
        <taxon>Ampullariidae</taxon>
        <taxon>Pomacea</taxon>
    </lineage>
</organism>
<dbReference type="Gene3D" id="3.40.50.1820">
    <property type="entry name" value="alpha/beta hydrolase"/>
    <property type="match status" value="1"/>
</dbReference>
<dbReference type="InterPro" id="IPR029058">
    <property type="entry name" value="AB_hydrolase_fold"/>
</dbReference>
<keyword evidence="4" id="KW-1185">Reference proteome</keyword>
<feature type="domain" description="Carboxylesterase type B" evidence="2">
    <location>
        <begin position="129"/>
        <end position="187"/>
    </location>
</feature>
<name>A0A2T7NNJ7_POMCA</name>
<protein>
    <recommendedName>
        <fullName evidence="2">Carboxylesterase type B domain-containing protein</fullName>
    </recommendedName>
</protein>
<dbReference type="Proteomes" id="UP000245119">
    <property type="component" value="Linkage Group LG10"/>
</dbReference>
<gene>
    <name evidence="3" type="ORF">C0Q70_16006</name>
</gene>
<reference evidence="3 4" key="1">
    <citation type="submission" date="2018-04" db="EMBL/GenBank/DDBJ databases">
        <title>The genome of golden apple snail Pomacea canaliculata provides insight into stress tolerance and invasive adaptation.</title>
        <authorList>
            <person name="Liu C."/>
            <person name="Liu B."/>
            <person name="Ren Y."/>
            <person name="Zhang Y."/>
            <person name="Wang H."/>
            <person name="Li S."/>
            <person name="Jiang F."/>
            <person name="Yin L."/>
            <person name="Zhang G."/>
            <person name="Qian W."/>
            <person name="Fan W."/>
        </authorList>
    </citation>
    <scope>NUCLEOTIDE SEQUENCE [LARGE SCALE GENOMIC DNA]</scope>
    <source>
        <strain evidence="3">SZHN2017</strain>
        <tissue evidence="3">Muscle</tissue>
    </source>
</reference>
<evidence type="ECO:0000256" key="1">
    <source>
        <dbReference type="ARBA" id="ARBA00005964"/>
    </source>
</evidence>
<proteinExistence type="inferred from homology"/>
<dbReference type="SUPFAM" id="SSF53474">
    <property type="entry name" value="alpha/beta-Hydrolases"/>
    <property type="match status" value="1"/>
</dbReference>
<evidence type="ECO:0000313" key="4">
    <source>
        <dbReference type="Proteomes" id="UP000245119"/>
    </source>
</evidence>
<evidence type="ECO:0000259" key="2">
    <source>
        <dbReference type="Pfam" id="PF00135"/>
    </source>
</evidence>